<dbReference type="InterPro" id="IPR040442">
    <property type="entry name" value="Pyrv_kinase-like_dom_sf"/>
</dbReference>
<dbReference type="GO" id="GO:0046872">
    <property type="term" value="F:metal ion binding"/>
    <property type="evidence" value="ECO:0007669"/>
    <property type="project" value="UniProtKB-KW"/>
</dbReference>
<proteinExistence type="predicted"/>
<reference evidence="2 3" key="1">
    <citation type="journal article" date="2019" name="Environ. Microbiol.">
        <title>Species interactions and distinct microbial communities in high Arctic permafrost affected cryosols are associated with the CH4 and CO2 gas fluxes.</title>
        <authorList>
            <person name="Altshuler I."/>
            <person name="Hamel J."/>
            <person name="Turney S."/>
            <person name="Magnuson E."/>
            <person name="Levesque R."/>
            <person name="Greer C."/>
            <person name="Whyte L.G."/>
        </authorList>
    </citation>
    <scope>NUCLEOTIDE SEQUENCE [LARGE SCALE GENOMIC DNA]</scope>
    <source>
        <strain evidence="2 3">S13Y</strain>
    </source>
</reference>
<evidence type="ECO:0000313" key="2">
    <source>
        <dbReference type="EMBL" id="TPG05448.1"/>
    </source>
</evidence>
<comment type="caution">
    <text evidence="2">The sequence shown here is derived from an EMBL/GenBank/DDBJ whole genome shotgun (WGS) entry which is preliminary data.</text>
</comment>
<dbReference type="Pfam" id="PF13714">
    <property type="entry name" value="PEP_mutase"/>
    <property type="match status" value="1"/>
</dbReference>
<dbReference type="Proteomes" id="UP000319486">
    <property type="component" value="Unassembled WGS sequence"/>
</dbReference>
<sequence>MDIRTQVGKAQAFRKMHDRSAILLLPNAWDAGSARLFARRGFAAIATTSAGMAWSLGHADGEQAPLGEVLDAIARITRVVDLPVTADIETGYGETPVEVATTVQAVIAAGAVGINLEDGAPGHGALRPCAIAAARIRAARAAATEASVPIVINARVDSWMQHDEANATERFTDAVQRAHAYLAAGADCIYPIGLSDAVTLAALVQAIDAPVNVAAGPGVPDLAELARLGIARVSTATRFATMALAAVDHAAGVLLEGGRFDCLASALTYADAQRLFERA</sequence>
<dbReference type="SUPFAM" id="SSF51621">
    <property type="entry name" value="Phosphoenolpyruvate/pyruvate domain"/>
    <property type="match status" value="1"/>
</dbReference>
<dbReference type="PANTHER" id="PTHR42905:SF16">
    <property type="entry name" value="CARBOXYPHOSPHONOENOLPYRUVATE PHOSPHONOMUTASE-LIKE PROTEIN (AFU_ORTHOLOGUE AFUA_5G07230)"/>
    <property type="match status" value="1"/>
</dbReference>
<dbReference type="GO" id="GO:0016829">
    <property type="term" value="F:lyase activity"/>
    <property type="evidence" value="ECO:0007669"/>
    <property type="project" value="UniProtKB-KW"/>
</dbReference>
<dbReference type="PANTHER" id="PTHR42905">
    <property type="entry name" value="PHOSPHOENOLPYRUVATE CARBOXYLASE"/>
    <property type="match status" value="1"/>
</dbReference>
<evidence type="ECO:0000256" key="1">
    <source>
        <dbReference type="ARBA" id="ARBA00022723"/>
    </source>
</evidence>
<dbReference type="EMBL" id="RCZO01000010">
    <property type="protein sequence ID" value="TPG05448.1"/>
    <property type="molecule type" value="Genomic_DNA"/>
</dbReference>
<protein>
    <submittedName>
        <fullName evidence="2">Isocitrate lyase/phosphoenolpyruvate mutase family protein</fullName>
    </submittedName>
</protein>
<keyword evidence="2" id="KW-0670">Pyruvate</keyword>
<keyword evidence="2" id="KW-0456">Lyase</keyword>
<keyword evidence="1" id="KW-0479">Metal-binding</keyword>
<dbReference type="AlphaFoldDB" id="A0A502BY73"/>
<name>A0A502BY73_9GAMM</name>
<gene>
    <name evidence="2" type="ORF">EAH88_15970</name>
</gene>
<evidence type="ECO:0000313" key="3">
    <source>
        <dbReference type="Proteomes" id="UP000319486"/>
    </source>
</evidence>
<dbReference type="Gene3D" id="3.20.20.60">
    <property type="entry name" value="Phosphoenolpyruvate-binding domains"/>
    <property type="match status" value="1"/>
</dbReference>
<keyword evidence="3" id="KW-1185">Reference proteome</keyword>
<dbReference type="InterPro" id="IPR039556">
    <property type="entry name" value="ICL/PEPM"/>
</dbReference>
<dbReference type="RefSeq" id="WP_140654574.1">
    <property type="nucleotide sequence ID" value="NZ_RCZO01000010.1"/>
</dbReference>
<accession>A0A502BY73</accession>
<dbReference type="CDD" id="cd00377">
    <property type="entry name" value="ICL_PEPM"/>
    <property type="match status" value="1"/>
</dbReference>
<organism evidence="2 3">
    <name type="scientific">Rhodanobacter glycinis</name>
    <dbReference type="NCBI Taxonomy" id="582702"/>
    <lineage>
        <taxon>Bacteria</taxon>
        <taxon>Pseudomonadati</taxon>
        <taxon>Pseudomonadota</taxon>
        <taxon>Gammaproteobacteria</taxon>
        <taxon>Lysobacterales</taxon>
        <taxon>Rhodanobacteraceae</taxon>
        <taxon>Rhodanobacter</taxon>
    </lineage>
</organism>
<dbReference type="InterPro" id="IPR015813">
    <property type="entry name" value="Pyrv/PenolPyrv_kinase-like_dom"/>
</dbReference>